<keyword evidence="10" id="KW-1185">Reference proteome</keyword>
<dbReference type="InterPro" id="IPR050545">
    <property type="entry name" value="Mycobact_MmpL"/>
</dbReference>
<dbReference type="PANTHER" id="PTHR33406">
    <property type="entry name" value="MEMBRANE PROTEIN MJ1562-RELATED"/>
    <property type="match status" value="1"/>
</dbReference>
<evidence type="ECO:0000256" key="3">
    <source>
        <dbReference type="ARBA" id="ARBA00022475"/>
    </source>
</evidence>
<name>A0ABP6ZF29_9ACTN</name>
<feature type="transmembrane region" description="Helical" evidence="7">
    <location>
        <begin position="670"/>
        <end position="690"/>
    </location>
</feature>
<dbReference type="Gene3D" id="1.20.1640.10">
    <property type="entry name" value="Multidrug efflux transporter AcrB transmembrane domain"/>
    <property type="match status" value="2"/>
</dbReference>
<protein>
    <submittedName>
        <fullName evidence="9">MMPL family transporter</fullName>
    </submittedName>
</protein>
<dbReference type="Proteomes" id="UP001501490">
    <property type="component" value="Unassembled WGS sequence"/>
</dbReference>
<feature type="transmembrane region" description="Helical" evidence="7">
    <location>
        <begin position="221"/>
        <end position="244"/>
    </location>
</feature>
<dbReference type="Pfam" id="PF03176">
    <property type="entry name" value="MMPL"/>
    <property type="match status" value="2"/>
</dbReference>
<dbReference type="InterPro" id="IPR004869">
    <property type="entry name" value="MMPL_dom"/>
</dbReference>
<feature type="domain" description="Membrane transport protein MMPL" evidence="8">
    <location>
        <begin position="168"/>
        <end position="361"/>
    </location>
</feature>
<evidence type="ECO:0000256" key="6">
    <source>
        <dbReference type="ARBA" id="ARBA00023136"/>
    </source>
</evidence>
<sequence>MNASSVVGRVSRIWTVLGGVYRAAVTMGRWVVVAGWVAAATVVTLAVPSNAGSGSDFGDLLPSDAPVLQVEEHILDTFRVPVLSGTTVVLHQPGGLSLLTRADATLWALATTQDALKADRPIPPDRLIAAIPVPTSRHDLAVTYLYVSPGTGLWGTVLLANQYAAHFNNQPSASAYVTGFVPAQIAQGGYLDARLHLFEIASVILIIVVVALAFRSLLAPLAVVGIAAIGYLVYFPLLTTLAGALGFEVPSQLEPVLVALLLGVVTDYCVLFFSAFRDELVHGHTKIESAQHALARDSKVVAVAGLTVAGGTIALLAAPFGIFRGLGPALALTVLVGLAICLTLTPAVMTILGWRLFTVLPVRGSPAPGGLAVEGRRSRSGRAIRLLTRRRPAAVAAVGVVLLLGLAAWPLTHARLDLSFTAALPRDDAVAEGADLLSLSGLRGISAPTEILVEQPGIAAHRAALARLQTDISRQPGITKVFGPADLPTTKAEGLVLAQSGDAARYIIVYGTDPLGATAISQARQLQAHATALVAEAGLPDARVSLTGQTLIASEVVELTRRSLQVTVLVALLIELVILILYLRAVLAPLALLACSALSVAAALGLTAFVFQDLLGQEGLTFYAPFAAAVLLIALGADYTVFSVGSIWGEARRRPMREALMIAVPRSSRAITTAGVILAATFAMVAIIPLATFRQIAFAMTAGLLIDTLVVRPLLTPAVLTLLGRSAGWPSRRVPYRGDPPTTVGADD</sequence>
<feature type="transmembrane region" description="Helical" evidence="7">
    <location>
        <begin position="392"/>
        <end position="411"/>
    </location>
</feature>
<comment type="subcellular location">
    <subcellularLocation>
        <location evidence="1">Cell membrane</location>
        <topology evidence="1">Multi-pass membrane protein</topology>
    </subcellularLocation>
</comment>
<evidence type="ECO:0000313" key="9">
    <source>
        <dbReference type="EMBL" id="GAA3605662.1"/>
    </source>
</evidence>
<evidence type="ECO:0000256" key="5">
    <source>
        <dbReference type="ARBA" id="ARBA00022989"/>
    </source>
</evidence>
<feature type="domain" description="Membrane transport protein MMPL" evidence="8">
    <location>
        <begin position="460"/>
        <end position="732"/>
    </location>
</feature>
<feature type="transmembrane region" description="Helical" evidence="7">
    <location>
        <begin position="590"/>
        <end position="611"/>
    </location>
</feature>
<dbReference type="SUPFAM" id="SSF82866">
    <property type="entry name" value="Multidrug efflux transporter AcrB transmembrane domain"/>
    <property type="match status" value="2"/>
</dbReference>
<feature type="transmembrane region" description="Helical" evidence="7">
    <location>
        <begin position="195"/>
        <end position="214"/>
    </location>
</feature>
<evidence type="ECO:0000256" key="2">
    <source>
        <dbReference type="ARBA" id="ARBA00010157"/>
    </source>
</evidence>
<feature type="transmembrane region" description="Helical" evidence="7">
    <location>
        <begin position="329"/>
        <end position="354"/>
    </location>
</feature>
<evidence type="ECO:0000256" key="4">
    <source>
        <dbReference type="ARBA" id="ARBA00022692"/>
    </source>
</evidence>
<evidence type="ECO:0000256" key="1">
    <source>
        <dbReference type="ARBA" id="ARBA00004651"/>
    </source>
</evidence>
<accession>A0ABP6ZF29</accession>
<reference evidence="10" key="1">
    <citation type="journal article" date="2019" name="Int. J. Syst. Evol. Microbiol.">
        <title>The Global Catalogue of Microorganisms (GCM) 10K type strain sequencing project: providing services to taxonomists for standard genome sequencing and annotation.</title>
        <authorList>
            <consortium name="The Broad Institute Genomics Platform"/>
            <consortium name="The Broad Institute Genome Sequencing Center for Infectious Disease"/>
            <person name="Wu L."/>
            <person name="Ma J."/>
        </authorList>
    </citation>
    <scope>NUCLEOTIDE SEQUENCE [LARGE SCALE GENOMIC DNA]</scope>
    <source>
        <strain evidence="10">JCM 16929</strain>
    </source>
</reference>
<organism evidence="9 10">
    <name type="scientific">Microlunatus ginsengisoli</name>
    <dbReference type="NCBI Taxonomy" id="363863"/>
    <lineage>
        <taxon>Bacteria</taxon>
        <taxon>Bacillati</taxon>
        <taxon>Actinomycetota</taxon>
        <taxon>Actinomycetes</taxon>
        <taxon>Propionibacteriales</taxon>
        <taxon>Propionibacteriaceae</taxon>
        <taxon>Microlunatus</taxon>
    </lineage>
</organism>
<evidence type="ECO:0000313" key="10">
    <source>
        <dbReference type="Proteomes" id="UP001501490"/>
    </source>
</evidence>
<comment type="similarity">
    <text evidence="2">Belongs to the resistance-nodulation-cell division (RND) (TC 2.A.6) family. MmpL subfamily.</text>
</comment>
<keyword evidence="4 7" id="KW-0812">Transmembrane</keyword>
<keyword evidence="5 7" id="KW-1133">Transmembrane helix</keyword>
<evidence type="ECO:0000259" key="8">
    <source>
        <dbReference type="Pfam" id="PF03176"/>
    </source>
</evidence>
<dbReference type="RefSeq" id="WP_344801448.1">
    <property type="nucleotide sequence ID" value="NZ_BAABAB010000004.1"/>
</dbReference>
<evidence type="ECO:0000256" key="7">
    <source>
        <dbReference type="SAM" id="Phobius"/>
    </source>
</evidence>
<gene>
    <name evidence="9" type="ORF">GCM10022236_04460</name>
</gene>
<feature type="transmembrane region" description="Helical" evidence="7">
    <location>
        <begin position="564"/>
        <end position="583"/>
    </location>
</feature>
<keyword evidence="3" id="KW-1003">Cell membrane</keyword>
<feature type="transmembrane region" description="Helical" evidence="7">
    <location>
        <begin position="623"/>
        <end position="649"/>
    </location>
</feature>
<dbReference type="EMBL" id="BAABAB010000004">
    <property type="protein sequence ID" value="GAA3605662.1"/>
    <property type="molecule type" value="Genomic_DNA"/>
</dbReference>
<feature type="transmembrane region" description="Helical" evidence="7">
    <location>
        <begin position="300"/>
        <end position="323"/>
    </location>
</feature>
<feature type="transmembrane region" description="Helical" evidence="7">
    <location>
        <begin position="256"/>
        <end position="276"/>
    </location>
</feature>
<comment type="caution">
    <text evidence="9">The sequence shown here is derived from an EMBL/GenBank/DDBJ whole genome shotgun (WGS) entry which is preliminary data.</text>
</comment>
<keyword evidence="6 7" id="KW-0472">Membrane</keyword>
<proteinExistence type="inferred from homology"/>
<dbReference type="PANTHER" id="PTHR33406:SF6">
    <property type="entry name" value="MEMBRANE PROTEIN YDGH-RELATED"/>
    <property type="match status" value="1"/>
</dbReference>